<dbReference type="RefSeq" id="WP_164884631.1">
    <property type="nucleotide sequence ID" value="NZ_CAWOMG010000111.1"/>
</dbReference>
<keyword evidence="2" id="KW-0614">Plasmid</keyword>
<reference evidence="2" key="1">
    <citation type="submission" date="2023-03" db="EMBL/GenBank/DDBJ databases">
        <title>Aeromonas caviae strain AC1520.</title>
        <authorList>
            <person name="Xie T."/>
            <person name="Zhang Q."/>
            <person name="Deng J."/>
            <person name="Li X."/>
        </authorList>
    </citation>
    <scope>NUCLEOTIDE SEQUENCE</scope>
    <source>
        <strain evidence="2">AC1520</strain>
        <plasmid evidence="2">pAC1520</plasmid>
    </source>
</reference>
<name>A0AAJ5ZBN5_AERCA</name>
<evidence type="ECO:0000259" key="1">
    <source>
        <dbReference type="SMART" id="SM00953"/>
    </source>
</evidence>
<feature type="domain" description="RES" evidence="1">
    <location>
        <begin position="40"/>
        <end position="184"/>
    </location>
</feature>
<organism evidence="2 3">
    <name type="scientific">Aeromonas caviae</name>
    <name type="common">Aeromonas punctata</name>
    <dbReference type="NCBI Taxonomy" id="648"/>
    <lineage>
        <taxon>Bacteria</taxon>
        <taxon>Pseudomonadati</taxon>
        <taxon>Pseudomonadota</taxon>
        <taxon>Gammaproteobacteria</taxon>
        <taxon>Aeromonadales</taxon>
        <taxon>Aeromonadaceae</taxon>
        <taxon>Aeromonas</taxon>
    </lineage>
</organism>
<dbReference type="AlphaFoldDB" id="A0AAJ5ZBN5"/>
<geneLocation type="plasmid" evidence="2 3">
    <name>pAC1520</name>
</geneLocation>
<dbReference type="Proteomes" id="UP001218423">
    <property type="component" value="Plasmid pAC1520"/>
</dbReference>
<evidence type="ECO:0000313" key="2">
    <source>
        <dbReference type="EMBL" id="WFG00361.1"/>
    </source>
</evidence>
<dbReference type="SMART" id="SM00953">
    <property type="entry name" value="RES"/>
    <property type="match status" value="1"/>
</dbReference>
<proteinExistence type="predicted"/>
<sequence length="213" mass="23297">MSTANPFQLPPVITNPVTHIIAANTPLWRVHPSKYAELAFNPGLGNARFSPIKDASGNFIPTIYAGSDIGAALMETVYHDVPFGQGLKTYDRSRFGDMVISCISCTRPLRLAKLFGPATRNYPSECGGLTLSDAIHYPSTREWAKAFHASGPFDGLIWVSRQHMDQLALMLFGDRVSTSDLRIVQRLSPITVHPDASVQLEELAAEMGVILLS</sequence>
<accession>A0AAJ5ZBN5</accession>
<dbReference type="Pfam" id="PF08808">
    <property type="entry name" value="RES"/>
    <property type="match status" value="1"/>
</dbReference>
<gene>
    <name evidence="2" type="ORF">P5S46_21600</name>
</gene>
<protein>
    <submittedName>
        <fullName evidence="2">RES family NAD+ phosphorylase</fullName>
    </submittedName>
</protein>
<evidence type="ECO:0000313" key="3">
    <source>
        <dbReference type="Proteomes" id="UP001218423"/>
    </source>
</evidence>
<dbReference type="EMBL" id="CP120943">
    <property type="protein sequence ID" value="WFG00361.1"/>
    <property type="molecule type" value="Genomic_DNA"/>
</dbReference>
<dbReference type="InterPro" id="IPR014914">
    <property type="entry name" value="RES_dom"/>
</dbReference>